<evidence type="ECO:0000313" key="1">
    <source>
        <dbReference type="EMBL" id="MDO7253888.1"/>
    </source>
</evidence>
<evidence type="ECO:0000313" key="4">
    <source>
        <dbReference type="Proteomes" id="UP001240777"/>
    </source>
</evidence>
<reference evidence="1 3" key="3">
    <citation type="journal article" date="2024" name="Syst. Appl. Microbiol.">
        <title>Helicobacter cappadocius sp. nov., from lizards: The first psychrotrophic Helicobacter species.</title>
        <authorList>
            <person name="Aydin F."/>
            <person name="Tarhane S."/>
            <person name="Karakaya E."/>
            <person name="Abay S."/>
            <person name="Kayman T."/>
            <person name="Guran O."/>
            <person name="Bozkurt E."/>
            <person name="Uzum N."/>
            <person name="Avci A."/>
            <person name="Olgun K."/>
            <person name="Jablonski D."/>
            <person name="Guran C."/>
            <person name="Burcin Saticioglu I."/>
        </authorList>
    </citation>
    <scope>NUCLEOTIDE SEQUENCE [LARGE SCALE GENOMIC DNA]</scope>
    <source>
        <strain evidence="1">Faydin-H75</strain>
        <strain evidence="3">faydin-H76</strain>
    </source>
</reference>
<dbReference type="AlphaFoldDB" id="A0AA90ST95"/>
<evidence type="ECO:0000313" key="3">
    <source>
        <dbReference type="Proteomes" id="UP001177258"/>
    </source>
</evidence>
<dbReference type="EMBL" id="JAUPEV010000017">
    <property type="protein sequence ID" value="MDO7253888.1"/>
    <property type="molecule type" value="Genomic_DNA"/>
</dbReference>
<reference evidence="2 4" key="1">
    <citation type="submission" date="2023-07" db="EMBL/GenBank/DDBJ databases">
        <title>Unpublished Manusciprt.</title>
        <authorList>
            <person name="Aydin F."/>
            <person name="Tarhane S."/>
            <person name="Saticioglu I.B."/>
            <person name="Karakaya E."/>
            <person name="Abay S."/>
            <person name="Guran O."/>
            <person name="Bozkurt E."/>
            <person name="Uzum N."/>
            <person name="Olgun K."/>
            <person name="Jablonski D."/>
        </authorList>
    </citation>
    <scope>NUCLEOTIDE SEQUENCE</scope>
    <source>
        <strain evidence="4">faydin-H75</strain>
        <strain evidence="2">Faydin-H76</strain>
    </source>
</reference>
<reference evidence="1" key="2">
    <citation type="submission" date="2023-07" db="EMBL/GenBank/DDBJ databases">
        <authorList>
            <person name="Aydin F."/>
            <person name="Tarhane S."/>
            <person name="Saticioglu I.B."/>
            <person name="Karakaya E."/>
            <person name="Abay S."/>
            <person name="Guran O."/>
            <person name="Bozkurt E."/>
            <person name="Uzum N."/>
            <person name="Olgun K."/>
            <person name="Jablonski D."/>
        </authorList>
    </citation>
    <scope>NUCLEOTIDE SEQUENCE</scope>
    <source>
        <strain evidence="1">Faydin-H75</strain>
    </source>
</reference>
<gene>
    <name evidence="1" type="ORF">Q5I04_08225</name>
    <name evidence="2" type="ORF">Q5I06_08180</name>
</gene>
<evidence type="ECO:0000313" key="2">
    <source>
        <dbReference type="EMBL" id="MDP2539749.1"/>
    </source>
</evidence>
<dbReference type="EMBL" id="JAUYZK010000015">
    <property type="protein sequence ID" value="MDP2539749.1"/>
    <property type="molecule type" value="Genomic_DNA"/>
</dbReference>
<name>A0AA90ST95_9HELI</name>
<dbReference type="Proteomes" id="UP001177258">
    <property type="component" value="Unassembled WGS sequence"/>
</dbReference>
<proteinExistence type="predicted"/>
<sequence>MPLPSHFKELQIIDDVLRDFFESKLNFRNKFLYVPSQENIDLIAKTFDIDVSNLDIEQKKKILKSPMLSKTRLGTKEAILDAISKIYADVSIQTNKEDKKLRSFEFSLKASIKKDINEEILKAISNIIEEVKPIRDNLAGIDFEMPKQKSNIKLKTSLQWRL</sequence>
<dbReference type="RefSeq" id="WP_305517727.1">
    <property type="nucleotide sequence ID" value="NZ_JAUPEV010000017.1"/>
</dbReference>
<dbReference type="InterPro" id="IPR006521">
    <property type="entry name" value="Tail_protein_I"/>
</dbReference>
<keyword evidence="4" id="KW-1185">Reference proteome</keyword>
<dbReference type="Proteomes" id="UP001240777">
    <property type="component" value="Unassembled WGS sequence"/>
</dbReference>
<organism evidence="2 3">
    <name type="scientific">Helicobacter cappadocius</name>
    <dbReference type="NCBI Taxonomy" id="3063998"/>
    <lineage>
        <taxon>Bacteria</taxon>
        <taxon>Pseudomonadati</taxon>
        <taxon>Campylobacterota</taxon>
        <taxon>Epsilonproteobacteria</taxon>
        <taxon>Campylobacterales</taxon>
        <taxon>Helicobacteraceae</taxon>
        <taxon>Helicobacter</taxon>
    </lineage>
</organism>
<dbReference type="Pfam" id="PF09684">
    <property type="entry name" value="Tail_P2_I"/>
    <property type="match status" value="1"/>
</dbReference>
<accession>A0AA90ST95</accession>
<protein>
    <submittedName>
        <fullName evidence="2">Phage tail protein</fullName>
    </submittedName>
</protein>
<comment type="caution">
    <text evidence="2">The sequence shown here is derived from an EMBL/GenBank/DDBJ whole genome shotgun (WGS) entry which is preliminary data.</text>
</comment>